<keyword evidence="1" id="KW-0539">Nucleus</keyword>
<proteinExistence type="predicted"/>
<dbReference type="VEuPathDB" id="FungiDB:CC77DRAFT_947783"/>
<dbReference type="InterPro" id="IPR052400">
    <property type="entry name" value="Zn2-C6_fungal_TF"/>
</dbReference>
<dbReference type="EMBL" id="KV441497">
    <property type="protein sequence ID" value="OAG14815.1"/>
    <property type="molecule type" value="Genomic_DNA"/>
</dbReference>
<dbReference type="PANTHER" id="PTHR47657:SF11">
    <property type="entry name" value="FINGER DOMAIN PROTEIN, PUTATIVE (AFU_ORTHOLOGUE AFUA_1G01650)-RELATED"/>
    <property type="match status" value="1"/>
</dbReference>
<dbReference type="KEGG" id="aalt:CC77DRAFT_947783"/>
<feature type="domain" description="Zn(2)-C6 fungal-type" evidence="2">
    <location>
        <begin position="15"/>
        <end position="45"/>
    </location>
</feature>
<dbReference type="PROSITE" id="PS00463">
    <property type="entry name" value="ZN2_CY6_FUNGAL_1"/>
    <property type="match status" value="1"/>
</dbReference>
<keyword evidence="4" id="KW-1185">Reference proteome</keyword>
<dbReference type="GeneID" id="29120756"/>
<evidence type="ECO:0000259" key="2">
    <source>
        <dbReference type="PROSITE" id="PS50048"/>
    </source>
</evidence>
<evidence type="ECO:0000313" key="4">
    <source>
        <dbReference type="Proteomes" id="UP000077248"/>
    </source>
</evidence>
<dbReference type="InterPro" id="IPR036864">
    <property type="entry name" value="Zn2-C6_fun-type_DNA-bd_sf"/>
</dbReference>
<evidence type="ECO:0000313" key="3">
    <source>
        <dbReference type="EMBL" id="OAG14815.1"/>
    </source>
</evidence>
<dbReference type="InterPro" id="IPR001138">
    <property type="entry name" value="Zn2Cys6_DnaBD"/>
</dbReference>
<dbReference type="CDD" id="cd00067">
    <property type="entry name" value="GAL4"/>
    <property type="match status" value="1"/>
</dbReference>
<dbReference type="Gene3D" id="4.10.240.10">
    <property type="entry name" value="Zn(2)-C6 fungal-type DNA-binding domain"/>
    <property type="match status" value="1"/>
</dbReference>
<dbReference type="PANTHER" id="PTHR47657">
    <property type="entry name" value="STEROL REGULATORY ELEMENT-BINDING PROTEIN ECM22"/>
    <property type="match status" value="1"/>
</dbReference>
<dbReference type="RefSeq" id="XP_018380236.1">
    <property type="nucleotide sequence ID" value="XM_018535162.1"/>
</dbReference>
<sequence length="462" mass="52648">MIERKRRVHAKSRKGCENCKLRRVKCDETRPRCEKCKSYGVVCDFSGEKGDLDVRAINNVPSNALSNDWTSSNLGTPWCSVSMNSTLASMIESSLQSGYSGSDVCSGPGAALGTANSSWEFSETHLEILTRFQSRTSLTVGDERMAPAYREIVCELAFKHPFLMHMILGLTLMHDSSLSLPYSTSQSATLQRKSLYHWDQATTLYHRILNGPISPSHRDAIWATGVHLGAASFWYLESDDPYTVWPLKPSEPGDLSWMKIGEGKRHLWRIADPTREDSVFRRVLARNHGPCTTPPDWMQNNDISLVPESVKIIFGITPLSSKEDNVYHLPVLILSRIRHLQLSHGNVLEFLYFTAFITPEFLELLEQKDPKAVFLLGWWFQMCRNGTLWWMTRRARVEGEAVRIWLSVVDSRLNDLLEELGRRREMELKEESWIQTKAQKIDESGLEVNWALDSRGKILTVA</sequence>
<dbReference type="OMA" id="CGNCKIR"/>
<gene>
    <name evidence="3" type="ORF">CC77DRAFT_947783</name>
</gene>
<organism evidence="3 4">
    <name type="scientific">Alternaria alternata</name>
    <name type="common">Alternaria rot fungus</name>
    <name type="synonym">Torula alternata</name>
    <dbReference type="NCBI Taxonomy" id="5599"/>
    <lineage>
        <taxon>Eukaryota</taxon>
        <taxon>Fungi</taxon>
        <taxon>Dikarya</taxon>
        <taxon>Ascomycota</taxon>
        <taxon>Pezizomycotina</taxon>
        <taxon>Dothideomycetes</taxon>
        <taxon>Pleosporomycetidae</taxon>
        <taxon>Pleosporales</taxon>
        <taxon>Pleosporineae</taxon>
        <taxon>Pleosporaceae</taxon>
        <taxon>Alternaria</taxon>
        <taxon>Alternaria sect. Alternaria</taxon>
        <taxon>Alternaria alternata complex</taxon>
    </lineage>
</organism>
<dbReference type="Pfam" id="PF00172">
    <property type="entry name" value="Zn_clus"/>
    <property type="match status" value="1"/>
</dbReference>
<dbReference type="PROSITE" id="PS50048">
    <property type="entry name" value="ZN2_CY6_FUNGAL_2"/>
    <property type="match status" value="1"/>
</dbReference>
<reference evidence="3 4" key="1">
    <citation type="submission" date="2016-05" db="EMBL/GenBank/DDBJ databases">
        <title>Comparative analysis of secretome profiles of manganese(II)-oxidizing ascomycete fungi.</title>
        <authorList>
            <consortium name="DOE Joint Genome Institute"/>
            <person name="Zeiner C.A."/>
            <person name="Purvine S.O."/>
            <person name="Zink E.M."/>
            <person name="Wu S."/>
            <person name="Pasa-Tolic L."/>
            <person name="Chaput D.L."/>
            <person name="Haridas S."/>
            <person name="Grigoriev I.V."/>
            <person name="Santelli C.M."/>
            <person name="Hansel C.M."/>
        </authorList>
    </citation>
    <scope>NUCLEOTIDE SEQUENCE [LARGE SCALE GENOMIC DNA]</scope>
    <source>
        <strain evidence="3 4">SRC1lrK2f</strain>
    </source>
</reference>
<dbReference type="GO" id="GO:0008270">
    <property type="term" value="F:zinc ion binding"/>
    <property type="evidence" value="ECO:0007669"/>
    <property type="project" value="InterPro"/>
</dbReference>
<protein>
    <recommendedName>
        <fullName evidence="2">Zn(2)-C6 fungal-type domain-containing protein</fullName>
    </recommendedName>
</protein>
<evidence type="ECO:0000256" key="1">
    <source>
        <dbReference type="ARBA" id="ARBA00023242"/>
    </source>
</evidence>
<dbReference type="SUPFAM" id="SSF57701">
    <property type="entry name" value="Zn2/Cys6 DNA-binding domain"/>
    <property type="match status" value="1"/>
</dbReference>
<accession>A0A177D553</accession>
<dbReference type="Proteomes" id="UP000077248">
    <property type="component" value="Unassembled WGS sequence"/>
</dbReference>
<dbReference type="GO" id="GO:0000981">
    <property type="term" value="F:DNA-binding transcription factor activity, RNA polymerase II-specific"/>
    <property type="evidence" value="ECO:0007669"/>
    <property type="project" value="InterPro"/>
</dbReference>
<dbReference type="SMART" id="SM00066">
    <property type="entry name" value="GAL4"/>
    <property type="match status" value="1"/>
</dbReference>
<name>A0A177D553_ALTAL</name>
<dbReference type="AlphaFoldDB" id="A0A177D553"/>